<dbReference type="InterPro" id="IPR037201">
    <property type="entry name" value="CacyBP_N"/>
</dbReference>
<dbReference type="InterPro" id="IPR007699">
    <property type="entry name" value="SGS_dom"/>
</dbReference>
<feature type="region of interest" description="Disordered" evidence="6">
    <location>
        <begin position="103"/>
        <end position="123"/>
    </location>
</feature>
<evidence type="ECO:0000259" key="7">
    <source>
        <dbReference type="PROSITE" id="PS51048"/>
    </source>
</evidence>
<dbReference type="GO" id="GO:0007507">
    <property type="term" value="P:heart development"/>
    <property type="evidence" value="ECO:0007669"/>
    <property type="project" value="TreeGrafter"/>
</dbReference>
<dbReference type="GO" id="GO:0005634">
    <property type="term" value="C:nucleus"/>
    <property type="evidence" value="ECO:0007669"/>
    <property type="project" value="UniProtKB-SubCell"/>
</dbReference>
<keyword evidence="3" id="KW-0963">Cytoplasm</keyword>
<dbReference type="PANTHER" id="PTHR13164">
    <property type="entry name" value="CALICYLIN BINDING PROTEIN"/>
    <property type="match status" value="1"/>
</dbReference>
<dbReference type="InterPro" id="IPR008978">
    <property type="entry name" value="HSP20-like_chaperone"/>
</dbReference>
<dbReference type="InterPro" id="IPR052289">
    <property type="entry name" value="Calcyclin-binding_UBL-bridge"/>
</dbReference>
<evidence type="ECO:0000256" key="6">
    <source>
        <dbReference type="SAM" id="MobiDB-lite"/>
    </source>
</evidence>
<evidence type="ECO:0000256" key="1">
    <source>
        <dbReference type="ARBA" id="ARBA00004123"/>
    </source>
</evidence>
<feature type="region of interest" description="Disordered" evidence="6">
    <location>
        <begin position="40"/>
        <end position="62"/>
    </location>
</feature>
<dbReference type="PROSITE" id="PS51048">
    <property type="entry name" value="SGS"/>
    <property type="match status" value="1"/>
</dbReference>
<dbReference type="InterPro" id="IPR015120">
    <property type="entry name" value="Siah-Interact_N"/>
</dbReference>
<organism evidence="8 9">
    <name type="scientific">Perca fluviatilis</name>
    <name type="common">European perch</name>
    <dbReference type="NCBI Taxonomy" id="8168"/>
    <lineage>
        <taxon>Eukaryota</taxon>
        <taxon>Metazoa</taxon>
        <taxon>Chordata</taxon>
        <taxon>Craniata</taxon>
        <taxon>Vertebrata</taxon>
        <taxon>Euteleostomi</taxon>
        <taxon>Actinopterygii</taxon>
        <taxon>Neopterygii</taxon>
        <taxon>Teleostei</taxon>
        <taxon>Neoteleostei</taxon>
        <taxon>Acanthomorphata</taxon>
        <taxon>Eupercaria</taxon>
        <taxon>Perciformes</taxon>
        <taxon>Percoidei</taxon>
        <taxon>Percidae</taxon>
        <taxon>Percinae</taxon>
        <taxon>Perca</taxon>
    </lineage>
</organism>
<evidence type="ECO:0000256" key="5">
    <source>
        <dbReference type="ARBA" id="ARBA00023242"/>
    </source>
</evidence>
<gene>
    <name evidence="8" type="ORF">PFLUV_G00136380</name>
</gene>
<reference evidence="8 9" key="1">
    <citation type="submission" date="2019-06" db="EMBL/GenBank/DDBJ databases">
        <title>A chromosome-scale genome assembly of the European perch, Perca fluviatilis.</title>
        <authorList>
            <person name="Roques C."/>
            <person name="Zahm M."/>
            <person name="Cabau C."/>
            <person name="Klopp C."/>
            <person name="Bouchez O."/>
            <person name="Donnadieu C."/>
            <person name="Kuhl H."/>
            <person name="Gislard M."/>
            <person name="Guendouz S."/>
            <person name="Journot L."/>
            <person name="Haffray P."/>
            <person name="Bestin A."/>
            <person name="Morvezen R."/>
            <person name="Feron R."/>
            <person name="Wen M."/>
            <person name="Jouanno E."/>
            <person name="Herpin A."/>
            <person name="Schartl M."/>
            <person name="Postlethwait J."/>
            <person name="Schaerlinger B."/>
            <person name="Chardard D."/>
            <person name="Lecocq T."/>
            <person name="Poncet C."/>
            <person name="Jaffrelo L."/>
            <person name="Lampietro C."/>
            <person name="Guiguen Y."/>
        </authorList>
    </citation>
    <scope>NUCLEOTIDE SEQUENCE [LARGE SCALE GENOMIC DNA]</scope>
    <source>
        <tissue evidence="8">Blood</tissue>
    </source>
</reference>
<accession>A0A6A5F0K1</accession>
<evidence type="ECO:0000313" key="8">
    <source>
        <dbReference type="EMBL" id="KAF1383875.1"/>
    </source>
</evidence>
<dbReference type="GO" id="GO:0005737">
    <property type="term" value="C:cytoplasm"/>
    <property type="evidence" value="ECO:0007669"/>
    <property type="project" value="UniProtKB-SubCell"/>
</dbReference>
<comment type="subcellular location">
    <subcellularLocation>
        <location evidence="2">Cytoplasm</location>
    </subcellularLocation>
    <subcellularLocation>
        <location evidence="1">Nucleus</location>
    </subcellularLocation>
</comment>
<dbReference type="AlphaFoldDB" id="A0A6A5F0K1"/>
<feature type="compositionally biased region" description="Basic and acidic residues" evidence="6">
    <location>
        <begin position="104"/>
        <end position="114"/>
    </location>
</feature>
<protein>
    <recommendedName>
        <fullName evidence="7">SGS domain-containing protein</fullName>
    </recommendedName>
</protein>
<comment type="caution">
    <text evidence="8">The sequence shown here is derived from an EMBL/GenBank/DDBJ whole genome shotgun (WGS) entry which is preliminary data.</text>
</comment>
<keyword evidence="5" id="KW-0539">Nucleus</keyword>
<dbReference type="PANTHER" id="PTHR13164:SF3">
    <property type="entry name" value="CALCYCLIN-BINDING PROTEIN"/>
    <property type="match status" value="1"/>
</dbReference>
<dbReference type="SUPFAM" id="SSF49764">
    <property type="entry name" value="HSP20-like chaperones"/>
    <property type="match status" value="1"/>
</dbReference>
<sequence>MDLTEQINQLEADLLELGSLLEKAERKRVQELLKQEQQKVEKELSVKRQQKEKQAMREADRPLASKGAYTVKINSYGMIKTDMILVMCKKQATKKWECLTTVEKQSKEKDKPNIDESADPSDGLMTMLKKIYSEGDDEMKRTINKAWSESQEKKIRGGGEDMMDI</sequence>
<keyword evidence="9" id="KW-1185">Reference proteome</keyword>
<evidence type="ECO:0000313" key="9">
    <source>
        <dbReference type="Proteomes" id="UP000465112"/>
    </source>
</evidence>
<proteinExistence type="predicted"/>
<evidence type="ECO:0000256" key="2">
    <source>
        <dbReference type="ARBA" id="ARBA00004496"/>
    </source>
</evidence>
<evidence type="ECO:0000256" key="3">
    <source>
        <dbReference type="ARBA" id="ARBA00022490"/>
    </source>
</evidence>
<name>A0A6A5F0K1_PERFL</name>
<dbReference type="Pfam" id="PF05002">
    <property type="entry name" value="SGS"/>
    <property type="match status" value="1"/>
</dbReference>
<dbReference type="FunFam" id="4.10.860.10:FF:000006">
    <property type="entry name" value="calcyclin-binding protein-like"/>
    <property type="match status" value="1"/>
</dbReference>
<keyword evidence="4" id="KW-0597">Phosphoprotein</keyword>
<feature type="domain" description="SGS" evidence="7">
    <location>
        <begin position="85"/>
        <end position="165"/>
    </location>
</feature>
<dbReference type="SUPFAM" id="SSF140106">
    <property type="entry name" value="Calcyclin-binding protein-like"/>
    <property type="match status" value="1"/>
</dbReference>
<dbReference type="Proteomes" id="UP000465112">
    <property type="component" value="Chromosome 11"/>
</dbReference>
<evidence type="ECO:0000256" key="4">
    <source>
        <dbReference type="ARBA" id="ARBA00022553"/>
    </source>
</evidence>
<dbReference type="Pfam" id="PF09032">
    <property type="entry name" value="Siah-Interact_N"/>
    <property type="match status" value="1"/>
</dbReference>
<dbReference type="Gene3D" id="4.10.860.10">
    <property type="entry name" value="UVR domain"/>
    <property type="match status" value="1"/>
</dbReference>
<dbReference type="EMBL" id="VHII01000011">
    <property type="protein sequence ID" value="KAF1383875.1"/>
    <property type="molecule type" value="Genomic_DNA"/>
</dbReference>